<proteinExistence type="predicted"/>
<keyword evidence="1" id="KW-1133">Transmembrane helix</keyword>
<evidence type="ECO:0000256" key="1">
    <source>
        <dbReference type="SAM" id="Phobius"/>
    </source>
</evidence>
<evidence type="ECO:0000313" key="2">
    <source>
        <dbReference type="EMBL" id="MFC3637958.1"/>
    </source>
</evidence>
<dbReference type="EMBL" id="JBHRYC010000054">
    <property type="protein sequence ID" value="MFC3637958.1"/>
    <property type="molecule type" value="Genomic_DNA"/>
</dbReference>
<keyword evidence="1" id="KW-0812">Transmembrane</keyword>
<gene>
    <name evidence="2" type="ORF">ACFONL_11345</name>
</gene>
<name>A0ABV7UHB1_9HYPH</name>
<protein>
    <recommendedName>
        <fullName evidence="4">Transcriptional regulator</fullName>
    </recommendedName>
</protein>
<evidence type="ECO:0000313" key="3">
    <source>
        <dbReference type="Proteomes" id="UP001595704"/>
    </source>
</evidence>
<dbReference type="Proteomes" id="UP001595704">
    <property type="component" value="Unassembled WGS sequence"/>
</dbReference>
<keyword evidence="1" id="KW-0472">Membrane</keyword>
<dbReference type="RefSeq" id="WP_191321316.1">
    <property type="nucleotide sequence ID" value="NZ_BNCG01000063.1"/>
</dbReference>
<sequence length="393" mass="41831">MKLRYRKIAASAVVISTGVAFFTSPMFGAAKLALSYADPFSIAEYRLRGLTKDEYVAKIEEALSENDFDDAEAIAKIAQERGHAIDPALLARANAGGVTRSIAYAYEFAEGFAYGSFDSTARIAGTLASDLVGFGDIRDVVKEGYNATSGGDPDWITLAFATFGLTTSAMTLGSLGTASPVSAPLDMGASVLKTANKTRRLTVGLRRHLSGIAAHAVDKDALKKALGSNPAALVKLPSMASLRKLYDAVPSTKMSKLELERFQKEAVNLVPVDTAALKKRFDGVLRPEASKSLASFGASTAEVAQSGGVKSAFRVLSHAENPKEIARFAKLSEKAQGRTSSIIRLLGRKAISVAGVLYKIVASVMFLIFWVLGGIWTAFLFMASVRTLLRSSP</sequence>
<organism evidence="2 3">
    <name type="scientific">Camelimonas fluminis</name>
    <dbReference type="NCBI Taxonomy" id="1576911"/>
    <lineage>
        <taxon>Bacteria</taxon>
        <taxon>Pseudomonadati</taxon>
        <taxon>Pseudomonadota</taxon>
        <taxon>Alphaproteobacteria</taxon>
        <taxon>Hyphomicrobiales</taxon>
        <taxon>Chelatococcaceae</taxon>
        <taxon>Camelimonas</taxon>
    </lineage>
</organism>
<keyword evidence="3" id="KW-1185">Reference proteome</keyword>
<comment type="caution">
    <text evidence="2">The sequence shown here is derived from an EMBL/GenBank/DDBJ whole genome shotgun (WGS) entry which is preliminary data.</text>
</comment>
<accession>A0ABV7UHB1</accession>
<feature type="transmembrane region" description="Helical" evidence="1">
    <location>
        <begin position="356"/>
        <end position="383"/>
    </location>
</feature>
<evidence type="ECO:0008006" key="4">
    <source>
        <dbReference type="Google" id="ProtNLM"/>
    </source>
</evidence>
<reference evidence="3" key="1">
    <citation type="journal article" date="2019" name="Int. J. Syst. Evol. Microbiol.">
        <title>The Global Catalogue of Microorganisms (GCM) 10K type strain sequencing project: providing services to taxonomists for standard genome sequencing and annotation.</title>
        <authorList>
            <consortium name="The Broad Institute Genomics Platform"/>
            <consortium name="The Broad Institute Genome Sequencing Center for Infectious Disease"/>
            <person name="Wu L."/>
            <person name="Ma J."/>
        </authorList>
    </citation>
    <scope>NUCLEOTIDE SEQUENCE [LARGE SCALE GENOMIC DNA]</scope>
    <source>
        <strain evidence="3">KCTC 42282</strain>
    </source>
</reference>